<sequence>MALPLDVDPSFGVIRNDHTPTIRAHEQPFVKSHEAILSFNRTTETATTSTSTTQQTVAYQNYDYYLPLYNAALKGNWEAAKTFIENDPGAATARINRVSFTALHVAAGEGRWEFVEKLAAIMPVEALAMQDQAGYTALHHAAIAGSMKTAVALVKRNPSLTNVLDGSGLTPLLVAARYLYGSYEILWYLTLVTQDEEPGLPFTGPHAMELVLMLVLAGCLDILLYLLQRYPGLATNTATGTGGTSLLSLLSLTPSNFLSGTRLGFWESFFYSVIPVKNSYEPPHSVRSLAEDGHGEGSAPSFIRRLIEAKHRHHCAVELFKQACTKIHETHGSLTEYFRNRRLIQFQATTFGIAEILKIMFNLCPDLMWVSMEDFKFPIHVAIEYRRENIFSFLCEKNMRVKVQADRSDRSGTVMHLAAKLAPFDQLSSVSGAAFQMQREMKWFKEVEKLVRPYSKTLLNERGKTAKELFTEEHKKLAEAGEKWMKDTSNSCMIVATLIATVVFTAAFTVPGGNNSDTGVPIFLRTNAFLVFAISDALALFSSLTSVLMFLSILTARYAEDDFLRSLPKRLIIGLASLFLAITTMMIAFGATLSIVLSKRLDWISVPTVLLASVPVAIFTLLQLPLFIEMARSTFGFTFRPQNL</sequence>
<dbReference type="EMBL" id="KE343704">
    <property type="protein sequence ID" value="EXB38944.1"/>
    <property type="molecule type" value="Genomic_DNA"/>
</dbReference>
<feature type="transmembrane region" description="Helical" evidence="1">
    <location>
        <begin position="492"/>
        <end position="510"/>
    </location>
</feature>
<reference evidence="4" key="1">
    <citation type="submission" date="2013-01" db="EMBL/GenBank/DDBJ databases">
        <title>Draft Genome Sequence of a Mulberry Tree, Morus notabilis C.K. Schneid.</title>
        <authorList>
            <person name="He N."/>
            <person name="Zhao S."/>
        </authorList>
    </citation>
    <scope>NUCLEOTIDE SEQUENCE</scope>
</reference>
<name>W9QUX4_9ROSA</name>
<keyword evidence="1" id="KW-0812">Transmembrane</keyword>
<dbReference type="InterPro" id="IPR036770">
    <property type="entry name" value="Ankyrin_rpt-contain_sf"/>
</dbReference>
<dbReference type="Gene3D" id="1.25.40.20">
    <property type="entry name" value="Ankyrin repeat-containing domain"/>
    <property type="match status" value="1"/>
</dbReference>
<feature type="transmembrane region" description="Helical" evidence="1">
    <location>
        <begin position="603"/>
        <end position="622"/>
    </location>
</feature>
<accession>W9QUX4</accession>
<feature type="domain" description="PGG" evidence="2">
    <location>
        <begin position="482"/>
        <end position="595"/>
    </location>
</feature>
<protein>
    <submittedName>
        <fullName evidence="3">Ankyrin repeat-containing protein</fullName>
    </submittedName>
</protein>
<proteinExistence type="predicted"/>
<feature type="transmembrane region" description="Helical" evidence="1">
    <location>
        <begin position="210"/>
        <end position="227"/>
    </location>
</feature>
<keyword evidence="1" id="KW-0472">Membrane</keyword>
<dbReference type="GO" id="GO:0016020">
    <property type="term" value="C:membrane"/>
    <property type="evidence" value="ECO:0007669"/>
    <property type="project" value="TreeGrafter"/>
</dbReference>
<dbReference type="InterPro" id="IPR026961">
    <property type="entry name" value="PGG_dom"/>
</dbReference>
<dbReference type="Pfam" id="PF12796">
    <property type="entry name" value="Ank_2"/>
    <property type="match status" value="1"/>
</dbReference>
<evidence type="ECO:0000313" key="4">
    <source>
        <dbReference type="Proteomes" id="UP000030645"/>
    </source>
</evidence>
<evidence type="ECO:0000313" key="3">
    <source>
        <dbReference type="EMBL" id="EXB38944.1"/>
    </source>
</evidence>
<evidence type="ECO:0000259" key="2">
    <source>
        <dbReference type="Pfam" id="PF13962"/>
    </source>
</evidence>
<keyword evidence="4" id="KW-1185">Reference proteome</keyword>
<dbReference type="PANTHER" id="PTHR24177">
    <property type="entry name" value="CASKIN"/>
    <property type="match status" value="1"/>
</dbReference>
<dbReference type="SMART" id="SM00248">
    <property type="entry name" value="ANK"/>
    <property type="match status" value="5"/>
</dbReference>
<dbReference type="AlphaFoldDB" id="W9QUX4"/>
<dbReference type="Proteomes" id="UP000030645">
    <property type="component" value="Unassembled WGS sequence"/>
</dbReference>
<dbReference type="SUPFAM" id="SSF48403">
    <property type="entry name" value="Ankyrin repeat"/>
    <property type="match status" value="1"/>
</dbReference>
<feature type="transmembrane region" description="Helical" evidence="1">
    <location>
        <begin position="530"/>
        <end position="559"/>
    </location>
</feature>
<evidence type="ECO:0000256" key="1">
    <source>
        <dbReference type="SAM" id="Phobius"/>
    </source>
</evidence>
<gene>
    <name evidence="3" type="ORF">L484_027379</name>
</gene>
<dbReference type="PANTHER" id="PTHR24177:SF365">
    <property type="entry name" value="ANKYRIN REPEAT-CONTAINING PROTEIN NPR4-LIKE ISOFORM X1"/>
    <property type="match status" value="1"/>
</dbReference>
<organism evidence="3 4">
    <name type="scientific">Morus notabilis</name>
    <dbReference type="NCBI Taxonomy" id="981085"/>
    <lineage>
        <taxon>Eukaryota</taxon>
        <taxon>Viridiplantae</taxon>
        <taxon>Streptophyta</taxon>
        <taxon>Embryophyta</taxon>
        <taxon>Tracheophyta</taxon>
        <taxon>Spermatophyta</taxon>
        <taxon>Magnoliopsida</taxon>
        <taxon>eudicotyledons</taxon>
        <taxon>Gunneridae</taxon>
        <taxon>Pentapetalae</taxon>
        <taxon>rosids</taxon>
        <taxon>fabids</taxon>
        <taxon>Rosales</taxon>
        <taxon>Moraceae</taxon>
        <taxon>Moreae</taxon>
        <taxon>Morus</taxon>
    </lineage>
</organism>
<dbReference type="Pfam" id="PF13962">
    <property type="entry name" value="PGG"/>
    <property type="match status" value="1"/>
</dbReference>
<dbReference type="eggNOG" id="KOG0504">
    <property type="taxonomic scope" value="Eukaryota"/>
</dbReference>
<keyword evidence="1" id="KW-1133">Transmembrane helix</keyword>
<dbReference type="InterPro" id="IPR002110">
    <property type="entry name" value="Ankyrin_rpt"/>
</dbReference>
<dbReference type="STRING" id="981085.W9QUX4"/>
<feature type="transmembrane region" description="Helical" evidence="1">
    <location>
        <begin position="571"/>
        <end position="597"/>
    </location>
</feature>